<keyword evidence="2" id="KW-1185">Reference proteome</keyword>
<comment type="caution">
    <text evidence="1">The sequence shown here is derived from an EMBL/GenBank/DDBJ whole genome shotgun (WGS) entry which is preliminary data.</text>
</comment>
<proteinExistence type="predicted"/>
<sequence length="85" mass="9788">MFRNRGKVLPTKANVNPVRKPLINGRIISMDSIGIRYWIKTLLRLPTAPEDSIVSLNKTTPRIRTRRSGEKPYFSTLMTALRSYL</sequence>
<name>A0A0F3GKJ2_9BACT</name>
<evidence type="ECO:0000313" key="1">
    <source>
        <dbReference type="EMBL" id="KJU82435.1"/>
    </source>
</evidence>
<dbReference type="Proteomes" id="UP000033423">
    <property type="component" value="Unassembled WGS sequence"/>
</dbReference>
<gene>
    <name evidence="1" type="ORF">MBAV_005377</name>
</gene>
<accession>A0A0F3GKJ2</accession>
<reference evidence="1 2" key="1">
    <citation type="submission" date="2015-02" db="EMBL/GenBank/DDBJ databases">
        <title>Single-cell genomics of uncultivated deep-branching MTB reveals a conserved set of magnetosome genes.</title>
        <authorList>
            <person name="Kolinko S."/>
            <person name="Richter M."/>
            <person name="Glockner F.O."/>
            <person name="Brachmann A."/>
            <person name="Schuler D."/>
        </authorList>
    </citation>
    <scope>NUCLEOTIDE SEQUENCE [LARGE SCALE GENOMIC DNA]</scope>
    <source>
        <strain evidence="1">TM-1</strain>
    </source>
</reference>
<dbReference type="EMBL" id="LACI01002322">
    <property type="protein sequence ID" value="KJU82435.1"/>
    <property type="molecule type" value="Genomic_DNA"/>
</dbReference>
<evidence type="ECO:0000313" key="2">
    <source>
        <dbReference type="Proteomes" id="UP000033423"/>
    </source>
</evidence>
<organism evidence="1 2">
    <name type="scientific">Candidatus Magnetobacterium bavaricum</name>
    <dbReference type="NCBI Taxonomy" id="29290"/>
    <lineage>
        <taxon>Bacteria</taxon>
        <taxon>Pseudomonadati</taxon>
        <taxon>Nitrospirota</taxon>
        <taxon>Thermodesulfovibrionia</taxon>
        <taxon>Thermodesulfovibrionales</taxon>
        <taxon>Candidatus Magnetobacteriaceae</taxon>
        <taxon>Candidatus Magnetobacterium</taxon>
    </lineage>
</organism>
<dbReference type="AlphaFoldDB" id="A0A0F3GKJ2"/>
<protein>
    <submittedName>
        <fullName evidence="1">Uncharacterized protein</fullName>
    </submittedName>
</protein>